<feature type="region of interest" description="Disordered" evidence="1">
    <location>
        <begin position="205"/>
        <end position="225"/>
    </location>
</feature>
<dbReference type="STRING" id="623744.A0A553Q191"/>
<gene>
    <name evidence="2" type="ORF">DNTS_034392</name>
</gene>
<feature type="region of interest" description="Disordered" evidence="1">
    <location>
        <begin position="122"/>
        <end position="144"/>
    </location>
</feature>
<sequence>MSSASVSMDVNLTISLMRGQMGAVIEKAVNVAVETVLGEMIRVVGLKFEEIKREIGAKEKENENIRRMLETSQCQMKTMRKYISVLTAKESNQRALQGAGDCMAASVGLQLRRVQTTSTALASVPSTAAKHRSSQGSPVAAGPSWARQQMTHVTLPKDAPTARSENHIVDLHLDEGHNVRVSAHKGDNSSLHLVDSQGLLSETSDPIWGQSTLTSTEPGHSEMSDSSILSETLITDESTGSKCTETFGAAFQKIKLEDGEVEIVSVKDEPTETSRSSSGIEFSNVELQQVRETEFGGPLDLPTAFQTESPGTSSDLAIPSFIGMEPISYSELENTAAEKQRLYRRRRDADPLRREMYLRKERERWRRDVDAGKRKKIGDLCEVAQRLRRKQWREAKERQKRRLFRRTPIPQGHI</sequence>
<dbReference type="Proteomes" id="UP000316079">
    <property type="component" value="Unassembled WGS sequence"/>
</dbReference>
<organism evidence="2 3">
    <name type="scientific">Danionella cerebrum</name>
    <dbReference type="NCBI Taxonomy" id="2873325"/>
    <lineage>
        <taxon>Eukaryota</taxon>
        <taxon>Metazoa</taxon>
        <taxon>Chordata</taxon>
        <taxon>Craniata</taxon>
        <taxon>Vertebrata</taxon>
        <taxon>Euteleostomi</taxon>
        <taxon>Actinopterygii</taxon>
        <taxon>Neopterygii</taxon>
        <taxon>Teleostei</taxon>
        <taxon>Ostariophysi</taxon>
        <taxon>Cypriniformes</taxon>
        <taxon>Danionidae</taxon>
        <taxon>Danioninae</taxon>
        <taxon>Danionella</taxon>
    </lineage>
</organism>
<dbReference type="AlphaFoldDB" id="A0A553Q191"/>
<evidence type="ECO:0000256" key="1">
    <source>
        <dbReference type="SAM" id="MobiDB-lite"/>
    </source>
</evidence>
<evidence type="ECO:0000313" key="3">
    <source>
        <dbReference type="Proteomes" id="UP000316079"/>
    </source>
</evidence>
<accession>A0A553Q191</accession>
<name>A0A553Q191_9TELE</name>
<dbReference type="OrthoDB" id="8958382at2759"/>
<keyword evidence="3" id="KW-1185">Reference proteome</keyword>
<evidence type="ECO:0000313" key="2">
    <source>
        <dbReference type="EMBL" id="TRY83699.1"/>
    </source>
</evidence>
<proteinExistence type="predicted"/>
<reference evidence="2 3" key="1">
    <citation type="journal article" date="2019" name="Sci. Data">
        <title>Hybrid genome assembly and annotation of Danionella translucida.</title>
        <authorList>
            <person name="Kadobianskyi M."/>
            <person name="Schulze L."/>
            <person name="Schuelke M."/>
            <person name="Judkewitz B."/>
        </authorList>
    </citation>
    <scope>NUCLEOTIDE SEQUENCE [LARGE SCALE GENOMIC DNA]</scope>
    <source>
        <strain evidence="2 3">Bolton</strain>
    </source>
</reference>
<protein>
    <submittedName>
        <fullName evidence="2">Uncharacterized protein</fullName>
    </submittedName>
</protein>
<dbReference type="EMBL" id="SRMA01026461">
    <property type="protein sequence ID" value="TRY83699.1"/>
    <property type="molecule type" value="Genomic_DNA"/>
</dbReference>
<comment type="caution">
    <text evidence="2">The sequence shown here is derived from an EMBL/GenBank/DDBJ whole genome shotgun (WGS) entry which is preliminary data.</text>
</comment>